<evidence type="ECO:0000256" key="2">
    <source>
        <dbReference type="ARBA" id="ARBA00022692"/>
    </source>
</evidence>
<dbReference type="EMBL" id="JACEIQ010000001">
    <property type="protein sequence ID" value="MBA4493021.1"/>
    <property type="molecule type" value="Genomic_DNA"/>
</dbReference>
<keyword evidence="2 7" id="KW-0812">Transmembrane</keyword>
<keyword evidence="4 7" id="KW-0472">Membrane</keyword>
<dbReference type="Proteomes" id="UP000535491">
    <property type="component" value="Unassembled WGS sequence"/>
</dbReference>
<dbReference type="HAMAP" id="MF_02065">
    <property type="entry name" value="MltG"/>
    <property type="match status" value="1"/>
</dbReference>
<dbReference type="InterPro" id="IPR003770">
    <property type="entry name" value="MLTG-like"/>
</dbReference>
<dbReference type="GO" id="GO:0071555">
    <property type="term" value="P:cell wall organization"/>
    <property type="evidence" value="ECO:0007669"/>
    <property type="project" value="UniProtKB-KW"/>
</dbReference>
<reference evidence="8 9" key="1">
    <citation type="submission" date="2020-07" db="EMBL/GenBank/DDBJ databases">
        <authorList>
            <person name="Feng H."/>
        </authorList>
    </citation>
    <scope>NUCLEOTIDE SEQUENCE [LARGE SCALE GENOMIC DNA]</scope>
    <source>
        <strain evidence="9">s-10</strain>
    </source>
</reference>
<dbReference type="PANTHER" id="PTHR30518:SF2">
    <property type="entry name" value="ENDOLYTIC MUREIN TRANSGLYCOSYLASE"/>
    <property type="match status" value="1"/>
</dbReference>
<keyword evidence="6 7" id="KW-0961">Cell wall biogenesis/degradation</keyword>
<evidence type="ECO:0000256" key="4">
    <source>
        <dbReference type="ARBA" id="ARBA00023136"/>
    </source>
</evidence>
<organism evidence="8 9">
    <name type="scientific">Paenactinomyces guangxiensis</name>
    <dbReference type="NCBI Taxonomy" id="1490290"/>
    <lineage>
        <taxon>Bacteria</taxon>
        <taxon>Bacillati</taxon>
        <taxon>Bacillota</taxon>
        <taxon>Bacilli</taxon>
        <taxon>Bacillales</taxon>
        <taxon>Thermoactinomycetaceae</taxon>
        <taxon>Paenactinomyces</taxon>
    </lineage>
</organism>
<comment type="similarity">
    <text evidence="7">Belongs to the transglycosylase MltG family.</text>
</comment>
<dbReference type="AlphaFoldDB" id="A0A7W2A653"/>
<evidence type="ECO:0000256" key="7">
    <source>
        <dbReference type="HAMAP-Rule" id="MF_02065"/>
    </source>
</evidence>
<dbReference type="GO" id="GO:0009252">
    <property type="term" value="P:peptidoglycan biosynthetic process"/>
    <property type="evidence" value="ECO:0007669"/>
    <property type="project" value="UniProtKB-UniRule"/>
</dbReference>
<dbReference type="NCBIfam" id="TIGR00247">
    <property type="entry name" value="endolytic transglycosylase MltG"/>
    <property type="match status" value="1"/>
</dbReference>
<dbReference type="RefSeq" id="WP_181750239.1">
    <property type="nucleotide sequence ID" value="NZ_JACEIQ010000001.1"/>
</dbReference>
<evidence type="ECO:0000256" key="1">
    <source>
        <dbReference type="ARBA" id="ARBA00022475"/>
    </source>
</evidence>
<evidence type="ECO:0000256" key="5">
    <source>
        <dbReference type="ARBA" id="ARBA00023239"/>
    </source>
</evidence>
<keyword evidence="9" id="KW-1185">Reference proteome</keyword>
<proteinExistence type="inferred from homology"/>
<name>A0A7W2A653_9BACL</name>
<dbReference type="Gene3D" id="3.30.1490.480">
    <property type="entry name" value="Endolytic murein transglycosylase"/>
    <property type="match status" value="2"/>
</dbReference>
<gene>
    <name evidence="7 8" type="primary">mltG</name>
    <name evidence="8" type="ORF">H1191_01660</name>
</gene>
<sequence length="360" mass="41724">MKWFWRFIFTLVLIAGWAGLGYMYADFTLGSPKRNKPVEVVIPPNTSIQEIGDILKEKKLIRESYFFRYYAEYKNITNLKAGVYEIQPQETLPEMLVKFSDGEQSLVKVTIPPGWNAKQIADRLGKLGFDEKGFLKALNDKQPKYNFEMEIRKDPKRPYRLEGYLYPNTYQFRKNAKPEDIVNAMLEQFAKRVDKLQVRDKLKAHPLRSGMSIDQWVTVASLIEREGKVKEELPRISGVIYNRLNSRTNNKLMIDASVYFMKSMEGKSATNLKNLRQIKGPYAAYNTYIHSGLPPGPISSPGEAALKAALNPEKHSYEYYVTMRNCTGKHYFADTYTKHQQYITLSDRNAKKYEDKCRAE</sequence>
<protein>
    <recommendedName>
        <fullName evidence="7">Endolytic murein transglycosylase</fullName>
        <ecNumber evidence="7">4.2.2.29</ecNumber>
    </recommendedName>
    <alternativeName>
        <fullName evidence="7">Peptidoglycan lytic transglycosylase</fullName>
    </alternativeName>
    <alternativeName>
        <fullName evidence="7">Peptidoglycan polymerization terminase</fullName>
    </alternativeName>
</protein>
<comment type="function">
    <text evidence="7">Functions as a peptidoglycan terminase that cleaves nascent peptidoglycan strands endolytically to terminate their elongation.</text>
</comment>
<dbReference type="EC" id="4.2.2.29" evidence="7"/>
<dbReference type="GO" id="GO:0005886">
    <property type="term" value="C:plasma membrane"/>
    <property type="evidence" value="ECO:0007669"/>
    <property type="project" value="UniProtKB-UniRule"/>
</dbReference>
<dbReference type="Pfam" id="PF02618">
    <property type="entry name" value="YceG"/>
    <property type="match status" value="1"/>
</dbReference>
<comment type="caution">
    <text evidence="8">The sequence shown here is derived from an EMBL/GenBank/DDBJ whole genome shotgun (WGS) entry which is preliminary data.</text>
</comment>
<keyword evidence="5 7" id="KW-0456">Lyase</keyword>
<evidence type="ECO:0000256" key="6">
    <source>
        <dbReference type="ARBA" id="ARBA00023316"/>
    </source>
</evidence>
<evidence type="ECO:0000313" key="8">
    <source>
        <dbReference type="EMBL" id="MBA4493021.1"/>
    </source>
</evidence>
<keyword evidence="1 7" id="KW-1003">Cell membrane</keyword>
<dbReference type="PANTHER" id="PTHR30518">
    <property type="entry name" value="ENDOLYTIC MUREIN TRANSGLYCOSYLASE"/>
    <property type="match status" value="1"/>
</dbReference>
<evidence type="ECO:0000256" key="3">
    <source>
        <dbReference type="ARBA" id="ARBA00022989"/>
    </source>
</evidence>
<evidence type="ECO:0000313" key="9">
    <source>
        <dbReference type="Proteomes" id="UP000535491"/>
    </source>
</evidence>
<dbReference type="CDD" id="cd08010">
    <property type="entry name" value="MltG_like"/>
    <property type="match status" value="1"/>
</dbReference>
<keyword evidence="3 7" id="KW-1133">Transmembrane helix</keyword>
<comment type="catalytic activity">
    <reaction evidence="7">
        <text>a peptidoglycan chain = a peptidoglycan chain with N-acetyl-1,6-anhydromuramyl-[peptide] at the reducing end + a peptidoglycan chain with N-acetylglucosamine at the non-reducing end.</text>
        <dbReference type="EC" id="4.2.2.29"/>
    </reaction>
</comment>
<feature type="site" description="Important for catalytic activity" evidence="7">
    <location>
        <position position="226"/>
    </location>
</feature>
<dbReference type="GO" id="GO:0008932">
    <property type="term" value="F:lytic endotransglycosylase activity"/>
    <property type="evidence" value="ECO:0007669"/>
    <property type="project" value="UniProtKB-UniRule"/>
</dbReference>
<accession>A0A7W2A653</accession>